<name>A0A1H1CCW4_NATTX</name>
<dbReference type="PANTHER" id="PTHR34236:SF1">
    <property type="entry name" value="DIMETHYL SULFOXIDE REDUCTASE TRANSCRIPTIONAL ACTIVATOR"/>
    <property type="match status" value="1"/>
</dbReference>
<dbReference type="InterPro" id="IPR056493">
    <property type="entry name" value="HVO_0513_N"/>
</dbReference>
<reference evidence="6" key="1">
    <citation type="submission" date="2016-10" db="EMBL/GenBank/DDBJ databases">
        <authorList>
            <person name="Varghese N."/>
            <person name="Submissions S."/>
        </authorList>
    </citation>
    <scope>NUCLEOTIDE SEQUENCE [LARGE SCALE GENOMIC DNA]</scope>
    <source>
        <strain evidence="6">DSM 24767</strain>
    </source>
</reference>
<evidence type="ECO:0000256" key="2">
    <source>
        <dbReference type="ARBA" id="ARBA00023163"/>
    </source>
</evidence>
<dbReference type="Pfam" id="PF24278">
    <property type="entry name" value="HVO_0513_N"/>
    <property type="match status" value="1"/>
</dbReference>
<evidence type="ECO:0000313" key="5">
    <source>
        <dbReference type="EMBL" id="SDQ62014.1"/>
    </source>
</evidence>
<dbReference type="AlphaFoldDB" id="A0A1H1CCW4"/>
<dbReference type="STRING" id="1095778.SAMN04489842_1359"/>
<evidence type="ECO:0000259" key="4">
    <source>
        <dbReference type="Pfam" id="PF24278"/>
    </source>
</evidence>
<evidence type="ECO:0000313" key="6">
    <source>
        <dbReference type="Proteomes" id="UP000198848"/>
    </source>
</evidence>
<dbReference type="Proteomes" id="UP000198848">
    <property type="component" value="Unassembled WGS sequence"/>
</dbReference>
<sequence>MKRVTFRGRYPESVRHPIHRRITEVDGVSRGKLLAWGPRGSATTLAWYDAESAVVDELLAPIEAVSTVDLIAGDGGTYAFVHQSEYELESAIIELVTGARVVFLPPITFHDSGTVRFEAVGESSSLGEFYADIREYVGCEIERVRPFARRESRGELTERQRDALDAAVAVGYYDVPRTGAVADVAAELDCSRSTAGELIRKAEARVMTAAATSGGISDSV</sequence>
<feature type="domain" description="HTH bat-type" evidence="3">
    <location>
        <begin position="156"/>
        <end position="208"/>
    </location>
</feature>
<dbReference type="OrthoDB" id="27447at2157"/>
<dbReference type="PANTHER" id="PTHR34236">
    <property type="entry name" value="DIMETHYL SULFOXIDE REDUCTASE TRANSCRIPTIONAL ACTIVATOR"/>
    <property type="match status" value="1"/>
</dbReference>
<feature type="domain" description="HVO-0513-like N-terminal" evidence="4">
    <location>
        <begin position="16"/>
        <end position="144"/>
    </location>
</feature>
<dbReference type="EMBL" id="FNLC01000001">
    <property type="protein sequence ID" value="SDQ62014.1"/>
    <property type="molecule type" value="Genomic_DNA"/>
</dbReference>
<organism evidence="5 6">
    <name type="scientific">Natronobacterium texcoconense</name>
    <dbReference type="NCBI Taxonomy" id="1095778"/>
    <lineage>
        <taxon>Archaea</taxon>
        <taxon>Methanobacteriati</taxon>
        <taxon>Methanobacteriota</taxon>
        <taxon>Stenosarchaea group</taxon>
        <taxon>Halobacteria</taxon>
        <taxon>Halobacteriales</taxon>
        <taxon>Natrialbaceae</taxon>
        <taxon>Natronobacterium</taxon>
    </lineage>
</organism>
<gene>
    <name evidence="5" type="ORF">SAMN04489842_1359</name>
</gene>
<dbReference type="InterPro" id="IPR007050">
    <property type="entry name" value="HTH_bacterioopsin"/>
</dbReference>
<proteinExistence type="predicted"/>
<keyword evidence="1" id="KW-0805">Transcription regulation</keyword>
<accession>A0A1H1CCW4</accession>
<dbReference type="Pfam" id="PF04967">
    <property type="entry name" value="HTH_10"/>
    <property type="match status" value="1"/>
</dbReference>
<protein>
    <submittedName>
        <fullName evidence="5">HTH DNA binding domain-containing protein</fullName>
    </submittedName>
</protein>
<keyword evidence="6" id="KW-1185">Reference proteome</keyword>
<evidence type="ECO:0000256" key="1">
    <source>
        <dbReference type="ARBA" id="ARBA00023015"/>
    </source>
</evidence>
<keyword evidence="2" id="KW-0804">Transcription</keyword>
<evidence type="ECO:0000259" key="3">
    <source>
        <dbReference type="Pfam" id="PF04967"/>
    </source>
</evidence>